<name>A0A8J7DRM4_9CYAN</name>
<comment type="caution">
    <text evidence="1">The sequence shown here is derived from an EMBL/GenBank/DDBJ whole genome shotgun (WGS) entry which is preliminary data.</text>
</comment>
<accession>A0A8J7DRM4</accession>
<reference evidence="1" key="1">
    <citation type="submission" date="2020-10" db="EMBL/GenBank/DDBJ databases">
        <authorList>
            <person name="Castelo-Branco R."/>
            <person name="Eusebio N."/>
            <person name="Adriana R."/>
            <person name="Vieira A."/>
            <person name="Brugerolle De Fraissinette N."/>
            <person name="Rezende De Castro R."/>
            <person name="Schneider M.P."/>
            <person name="Vasconcelos V."/>
            <person name="Leao P.N."/>
        </authorList>
    </citation>
    <scope>NUCLEOTIDE SEQUENCE</scope>
    <source>
        <strain evidence="1">LEGE 07310</strain>
    </source>
</reference>
<gene>
    <name evidence="1" type="ORF">IQ241_16505</name>
</gene>
<proteinExistence type="predicted"/>
<evidence type="ECO:0000313" key="2">
    <source>
        <dbReference type="Proteomes" id="UP000636505"/>
    </source>
</evidence>
<sequence>MNASLMRKLWSVIEASQNQIILGLDDSRLCQWLLDQLAGDPLFDRNQSAAVSRYIHAKLPLIRDFAQFS</sequence>
<organism evidence="1 2">
    <name type="scientific">Vasconcelosia minhoensis LEGE 07310</name>
    <dbReference type="NCBI Taxonomy" id="915328"/>
    <lineage>
        <taxon>Bacteria</taxon>
        <taxon>Bacillati</taxon>
        <taxon>Cyanobacteriota</taxon>
        <taxon>Cyanophyceae</taxon>
        <taxon>Nodosilineales</taxon>
        <taxon>Cymatolegaceae</taxon>
        <taxon>Vasconcelosia</taxon>
        <taxon>Vasconcelosia minhoensis</taxon>
    </lineage>
</organism>
<dbReference type="AlphaFoldDB" id="A0A8J7DRM4"/>
<dbReference type="EMBL" id="JADEXG010000042">
    <property type="protein sequence ID" value="MBE9078874.1"/>
    <property type="molecule type" value="Genomic_DNA"/>
</dbReference>
<evidence type="ECO:0000313" key="1">
    <source>
        <dbReference type="EMBL" id="MBE9078874.1"/>
    </source>
</evidence>
<keyword evidence="2" id="KW-1185">Reference proteome</keyword>
<dbReference type="Proteomes" id="UP000636505">
    <property type="component" value="Unassembled WGS sequence"/>
</dbReference>
<protein>
    <submittedName>
        <fullName evidence="1">Uncharacterized protein</fullName>
    </submittedName>
</protein>
<dbReference type="RefSeq" id="WP_193909158.1">
    <property type="nucleotide sequence ID" value="NZ_JADEXG010000042.1"/>
</dbReference>